<gene>
    <name evidence="1" type="ORF">TNIN_429231</name>
</gene>
<proteinExistence type="predicted"/>
<keyword evidence="2" id="KW-1185">Reference proteome</keyword>
<evidence type="ECO:0000313" key="1">
    <source>
        <dbReference type="EMBL" id="GFY61676.1"/>
    </source>
</evidence>
<organism evidence="1 2">
    <name type="scientific">Trichonephila inaurata madagascariensis</name>
    <dbReference type="NCBI Taxonomy" id="2747483"/>
    <lineage>
        <taxon>Eukaryota</taxon>
        <taxon>Metazoa</taxon>
        <taxon>Ecdysozoa</taxon>
        <taxon>Arthropoda</taxon>
        <taxon>Chelicerata</taxon>
        <taxon>Arachnida</taxon>
        <taxon>Araneae</taxon>
        <taxon>Araneomorphae</taxon>
        <taxon>Entelegynae</taxon>
        <taxon>Araneoidea</taxon>
        <taxon>Nephilidae</taxon>
        <taxon>Trichonephila</taxon>
        <taxon>Trichonephila inaurata</taxon>
    </lineage>
</organism>
<sequence>MASHSRLHALILFTRWPEVIPRDISAEVVAKSFIATGYRASVALITTDRRPVPVLLLQPEKKMLGENNEFNYSDDPSSNGG</sequence>
<comment type="caution">
    <text evidence="1">The sequence shown here is derived from an EMBL/GenBank/DDBJ whole genome shotgun (WGS) entry which is preliminary data.</text>
</comment>
<dbReference type="Proteomes" id="UP000886998">
    <property type="component" value="Unassembled WGS sequence"/>
</dbReference>
<name>A0A8X6XWP6_9ARAC</name>
<reference evidence="1" key="1">
    <citation type="submission" date="2020-08" db="EMBL/GenBank/DDBJ databases">
        <title>Multicomponent nature underlies the extraordinary mechanical properties of spider dragline silk.</title>
        <authorList>
            <person name="Kono N."/>
            <person name="Nakamura H."/>
            <person name="Mori M."/>
            <person name="Yoshida Y."/>
            <person name="Ohtoshi R."/>
            <person name="Malay A.D."/>
            <person name="Moran D.A.P."/>
            <person name="Tomita M."/>
            <person name="Numata K."/>
            <person name="Arakawa K."/>
        </authorList>
    </citation>
    <scope>NUCLEOTIDE SEQUENCE</scope>
</reference>
<evidence type="ECO:0000313" key="2">
    <source>
        <dbReference type="Proteomes" id="UP000886998"/>
    </source>
</evidence>
<protein>
    <submittedName>
        <fullName evidence="1">Uncharacterized protein</fullName>
    </submittedName>
</protein>
<dbReference type="AlphaFoldDB" id="A0A8X6XWP6"/>
<dbReference type="EMBL" id="BMAV01013773">
    <property type="protein sequence ID" value="GFY61676.1"/>
    <property type="molecule type" value="Genomic_DNA"/>
</dbReference>
<accession>A0A8X6XWP6</accession>